<proteinExistence type="predicted"/>
<dbReference type="PANTHER" id="PTHR43233">
    <property type="entry name" value="FAMILY N-ACETYLTRANSFERASE, PUTATIVE (AFU_ORTHOLOGUE AFUA_6G03350)-RELATED"/>
    <property type="match status" value="1"/>
</dbReference>
<reference evidence="2" key="2">
    <citation type="submission" date="2023-01" db="EMBL/GenBank/DDBJ databases">
        <authorList>
            <person name="Petersen C."/>
        </authorList>
    </citation>
    <scope>NUCLEOTIDE SEQUENCE</scope>
    <source>
        <strain evidence="2">IBT 17514</strain>
    </source>
</reference>
<accession>A0AAD6HJH2</accession>
<dbReference type="SUPFAM" id="SSF55729">
    <property type="entry name" value="Acyl-CoA N-acyltransferases (Nat)"/>
    <property type="match status" value="1"/>
</dbReference>
<dbReference type="Pfam" id="PF00583">
    <property type="entry name" value="Acetyltransf_1"/>
    <property type="match status" value="1"/>
</dbReference>
<sequence length="193" mass="22113">MSTSSSKLQHQSWTKSPYFVSTDPNLIPTSTLNAWFATEEVYWANPIPDQVLRETLQNSLCFGLYKSNKKSPESTETGDHEPEFIGIARCITDFTTFIYLTDVFILPQYQGNGLGTWLVECVQEVVESMPYLRRSLLFTEDWKRSVPFYEKLMGMQVHQYQLPTDESEGQGLAVLMRKGKGNPSYEEKPKSCN</sequence>
<dbReference type="InterPro" id="IPR053144">
    <property type="entry name" value="Acetyltransferase_Butenolide"/>
</dbReference>
<dbReference type="PROSITE" id="PS51186">
    <property type="entry name" value="GNAT"/>
    <property type="match status" value="1"/>
</dbReference>
<evidence type="ECO:0000313" key="2">
    <source>
        <dbReference type="EMBL" id="KAJ5719885.1"/>
    </source>
</evidence>
<dbReference type="InterPro" id="IPR016181">
    <property type="entry name" value="Acyl_CoA_acyltransferase"/>
</dbReference>
<dbReference type="AlphaFoldDB" id="A0AAD6HJH2"/>
<name>A0AAD6HJH2_9EURO</name>
<gene>
    <name evidence="2" type="ORF">N7493_006763</name>
</gene>
<organism evidence="2 3">
    <name type="scientific">Penicillium malachiteum</name>
    <dbReference type="NCBI Taxonomy" id="1324776"/>
    <lineage>
        <taxon>Eukaryota</taxon>
        <taxon>Fungi</taxon>
        <taxon>Dikarya</taxon>
        <taxon>Ascomycota</taxon>
        <taxon>Pezizomycotina</taxon>
        <taxon>Eurotiomycetes</taxon>
        <taxon>Eurotiomycetidae</taxon>
        <taxon>Eurotiales</taxon>
        <taxon>Aspergillaceae</taxon>
        <taxon>Penicillium</taxon>
    </lineage>
</organism>
<dbReference type="InterPro" id="IPR000182">
    <property type="entry name" value="GNAT_dom"/>
</dbReference>
<evidence type="ECO:0000259" key="1">
    <source>
        <dbReference type="PROSITE" id="PS51186"/>
    </source>
</evidence>
<protein>
    <submittedName>
        <fullName evidence="2">Acyl-CoA N-acyltransferase</fullName>
    </submittedName>
</protein>
<dbReference type="EMBL" id="JAQJAN010000009">
    <property type="protein sequence ID" value="KAJ5719885.1"/>
    <property type="molecule type" value="Genomic_DNA"/>
</dbReference>
<evidence type="ECO:0000313" key="3">
    <source>
        <dbReference type="Proteomes" id="UP001215712"/>
    </source>
</evidence>
<comment type="caution">
    <text evidence="2">The sequence shown here is derived from an EMBL/GenBank/DDBJ whole genome shotgun (WGS) entry which is preliminary data.</text>
</comment>
<feature type="domain" description="N-acetyltransferase" evidence="1">
    <location>
        <begin position="21"/>
        <end position="181"/>
    </location>
</feature>
<dbReference type="Gene3D" id="3.40.630.30">
    <property type="match status" value="1"/>
</dbReference>
<dbReference type="CDD" id="cd04301">
    <property type="entry name" value="NAT_SF"/>
    <property type="match status" value="1"/>
</dbReference>
<dbReference type="PANTHER" id="PTHR43233:SF1">
    <property type="entry name" value="FAMILY N-ACETYLTRANSFERASE, PUTATIVE (AFU_ORTHOLOGUE AFUA_6G03350)-RELATED"/>
    <property type="match status" value="1"/>
</dbReference>
<reference evidence="2" key="1">
    <citation type="journal article" date="2023" name="IMA Fungus">
        <title>Comparative genomic study of the Penicillium genus elucidates a diverse pangenome and 15 lateral gene transfer events.</title>
        <authorList>
            <person name="Petersen C."/>
            <person name="Sorensen T."/>
            <person name="Nielsen M.R."/>
            <person name="Sondergaard T.E."/>
            <person name="Sorensen J.L."/>
            <person name="Fitzpatrick D.A."/>
            <person name="Frisvad J.C."/>
            <person name="Nielsen K.L."/>
        </authorList>
    </citation>
    <scope>NUCLEOTIDE SEQUENCE</scope>
    <source>
        <strain evidence="2">IBT 17514</strain>
    </source>
</reference>
<dbReference type="Proteomes" id="UP001215712">
    <property type="component" value="Unassembled WGS sequence"/>
</dbReference>
<dbReference type="GO" id="GO:0016747">
    <property type="term" value="F:acyltransferase activity, transferring groups other than amino-acyl groups"/>
    <property type="evidence" value="ECO:0007669"/>
    <property type="project" value="InterPro"/>
</dbReference>
<keyword evidence="3" id="KW-1185">Reference proteome</keyword>